<feature type="active site" description="Charge relay system" evidence="5">
    <location>
        <position position="148"/>
    </location>
</feature>
<dbReference type="PROSITE" id="PS00136">
    <property type="entry name" value="SUBTILASE_ASP"/>
    <property type="match status" value="1"/>
</dbReference>
<keyword evidence="2 5" id="KW-0645">Protease</keyword>
<dbReference type="Proteomes" id="UP000249432">
    <property type="component" value="Unassembled WGS sequence"/>
</dbReference>
<dbReference type="Gene3D" id="3.40.50.200">
    <property type="entry name" value="Peptidase S8/S53 domain"/>
    <property type="match status" value="1"/>
</dbReference>
<keyword evidence="4 5" id="KW-0720">Serine protease</keyword>
<dbReference type="EMBL" id="QFRA01000002">
    <property type="protein sequence ID" value="PZR06491.1"/>
    <property type="molecule type" value="Genomic_DNA"/>
</dbReference>
<feature type="region of interest" description="Disordered" evidence="7">
    <location>
        <begin position="178"/>
        <end position="209"/>
    </location>
</feature>
<keyword evidence="8" id="KW-1133">Transmembrane helix</keyword>
<dbReference type="PROSITE" id="PS51892">
    <property type="entry name" value="SUBTILASE"/>
    <property type="match status" value="1"/>
</dbReference>
<dbReference type="InterPro" id="IPR015500">
    <property type="entry name" value="Peptidase_S8_subtilisin-rel"/>
</dbReference>
<dbReference type="GO" id="GO:0006508">
    <property type="term" value="P:proteolysis"/>
    <property type="evidence" value="ECO:0007669"/>
    <property type="project" value="UniProtKB-KW"/>
</dbReference>
<dbReference type="InterPro" id="IPR023828">
    <property type="entry name" value="Peptidase_S8_Ser-AS"/>
</dbReference>
<dbReference type="PRINTS" id="PR00723">
    <property type="entry name" value="SUBTILISIN"/>
</dbReference>
<feature type="active site" description="Charge relay system" evidence="5">
    <location>
        <position position="353"/>
    </location>
</feature>
<feature type="compositionally biased region" description="Polar residues" evidence="7">
    <location>
        <begin position="196"/>
        <end position="208"/>
    </location>
</feature>
<keyword evidence="8" id="KW-0812">Transmembrane</keyword>
<accession>A0A2W5V8K4</accession>
<keyword evidence="3 5" id="KW-0378">Hydrolase</keyword>
<dbReference type="PANTHER" id="PTHR43806">
    <property type="entry name" value="PEPTIDASE S8"/>
    <property type="match status" value="1"/>
</dbReference>
<evidence type="ECO:0000313" key="10">
    <source>
        <dbReference type="EMBL" id="PZR06491.1"/>
    </source>
</evidence>
<dbReference type="PROSITE" id="PS00138">
    <property type="entry name" value="SUBTILASE_SER"/>
    <property type="match status" value="1"/>
</dbReference>
<dbReference type="AlphaFoldDB" id="A0A2W5V8K4"/>
<evidence type="ECO:0000256" key="3">
    <source>
        <dbReference type="ARBA" id="ARBA00022801"/>
    </source>
</evidence>
<evidence type="ECO:0000256" key="4">
    <source>
        <dbReference type="ARBA" id="ARBA00022825"/>
    </source>
</evidence>
<evidence type="ECO:0000256" key="8">
    <source>
        <dbReference type="SAM" id="Phobius"/>
    </source>
</evidence>
<protein>
    <recommendedName>
        <fullName evidence="9">Peptidase S8/S53 domain-containing protein</fullName>
    </recommendedName>
</protein>
<evidence type="ECO:0000256" key="7">
    <source>
        <dbReference type="SAM" id="MobiDB-lite"/>
    </source>
</evidence>
<comment type="caution">
    <text evidence="10">The sequence shown here is derived from an EMBL/GenBank/DDBJ whole genome shotgun (WGS) entry which is preliminary data.</text>
</comment>
<reference evidence="10 11" key="1">
    <citation type="submission" date="2017-08" db="EMBL/GenBank/DDBJ databases">
        <title>Infants hospitalized years apart are colonized by the same room-sourced microbial strains.</title>
        <authorList>
            <person name="Brooks B."/>
            <person name="Olm M.R."/>
            <person name="Firek B.A."/>
            <person name="Baker R."/>
            <person name="Thomas B.C."/>
            <person name="Morowitz M.J."/>
            <person name="Banfield J.F."/>
        </authorList>
    </citation>
    <scope>NUCLEOTIDE SEQUENCE [LARGE SCALE GENOMIC DNA]</scope>
    <source>
        <strain evidence="10">S2_003_000_R1_3</strain>
    </source>
</reference>
<dbReference type="InterPro" id="IPR000209">
    <property type="entry name" value="Peptidase_S8/S53_dom"/>
</dbReference>
<evidence type="ECO:0000256" key="2">
    <source>
        <dbReference type="ARBA" id="ARBA00022670"/>
    </source>
</evidence>
<dbReference type="Pfam" id="PF00082">
    <property type="entry name" value="Peptidase_S8"/>
    <property type="match status" value="1"/>
</dbReference>
<feature type="domain" description="Peptidase S8/S53" evidence="9">
    <location>
        <begin position="108"/>
        <end position="389"/>
    </location>
</feature>
<keyword evidence="8" id="KW-0472">Membrane</keyword>
<evidence type="ECO:0000256" key="5">
    <source>
        <dbReference type="PROSITE-ProRule" id="PRU01240"/>
    </source>
</evidence>
<proteinExistence type="inferred from homology"/>
<evidence type="ECO:0000256" key="6">
    <source>
        <dbReference type="RuleBase" id="RU003355"/>
    </source>
</evidence>
<feature type="transmembrane region" description="Helical" evidence="8">
    <location>
        <begin position="442"/>
        <end position="464"/>
    </location>
</feature>
<evidence type="ECO:0000259" key="9">
    <source>
        <dbReference type="Pfam" id="PF00082"/>
    </source>
</evidence>
<dbReference type="RefSeq" id="WP_303734051.1">
    <property type="nucleotide sequence ID" value="NZ_CAKZHK010000001.1"/>
</dbReference>
<dbReference type="PANTHER" id="PTHR43806:SF11">
    <property type="entry name" value="CEREVISIN-RELATED"/>
    <property type="match status" value="1"/>
</dbReference>
<dbReference type="InterPro" id="IPR023827">
    <property type="entry name" value="Peptidase_S8_Asp-AS"/>
</dbReference>
<name>A0A2W5V8K4_9CORY</name>
<dbReference type="InterPro" id="IPR036852">
    <property type="entry name" value="Peptidase_S8/S53_dom_sf"/>
</dbReference>
<dbReference type="InterPro" id="IPR050131">
    <property type="entry name" value="Peptidase_S8_subtilisin-like"/>
</dbReference>
<gene>
    <name evidence="10" type="ORF">DI525_01605</name>
</gene>
<sequence length="468" mass="48209">MPYSVKVANSARFFYISAPSTSQKVGFSSRRALASICVTIGVLSSTIIDSPWSVGPPRSYAADVDTRENQCSRGLTEIELSRRGFATDMVTPVDSLPSLPEAQRLATGRGITVAVIDTGINRHVDLPTLVGGGDLLGDTDGTEDCDLHGTIVGTIIAGHGRARGVAPDVELLSIRQTSAHAQPRTRSGDGEGGQPASPSTGSPKTGTLTGVADAINRSVDTHARVINISVAACTDPRMEPEGIEHLRGSLERAESAGVTVVAAAGNSTGPCHDGMNAYPAHEPTVISVGAVGGDRHRRADYALAGGDITAPGGPVMGPQLGSSPIMAATDPTEVQRNPAMAEEPTPQPFIGTSFSAPLVSGTVALMLEVAPHLTPSDVRQILAATATPGAGSQAGMVHPARAVGMARRHAESGGVIPTESREASDPDITVPAAATHHSHRRMVMTVIAVPFTILCAVGAAVMAARRRQ</sequence>
<evidence type="ECO:0000313" key="11">
    <source>
        <dbReference type="Proteomes" id="UP000249432"/>
    </source>
</evidence>
<feature type="active site" description="Charge relay system" evidence="5">
    <location>
        <position position="117"/>
    </location>
</feature>
<organism evidence="10 11">
    <name type="scientific">Corynebacterium kroppenstedtii</name>
    <dbReference type="NCBI Taxonomy" id="161879"/>
    <lineage>
        <taxon>Bacteria</taxon>
        <taxon>Bacillati</taxon>
        <taxon>Actinomycetota</taxon>
        <taxon>Actinomycetes</taxon>
        <taxon>Mycobacteriales</taxon>
        <taxon>Corynebacteriaceae</taxon>
        <taxon>Corynebacterium</taxon>
    </lineage>
</organism>
<dbReference type="SUPFAM" id="SSF52743">
    <property type="entry name" value="Subtilisin-like"/>
    <property type="match status" value="1"/>
</dbReference>
<dbReference type="GO" id="GO:0004252">
    <property type="term" value="F:serine-type endopeptidase activity"/>
    <property type="evidence" value="ECO:0007669"/>
    <property type="project" value="UniProtKB-UniRule"/>
</dbReference>
<comment type="similarity">
    <text evidence="1 5 6">Belongs to the peptidase S8 family.</text>
</comment>
<evidence type="ECO:0000256" key="1">
    <source>
        <dbReference type="ARBA" id="ARBA00011073"/>
    </source>
</evidence>